<evidence type="ECO:0000256" key="1">
    <source>
        <dbReference type="SAM" id="Phobius"/>
    </source>
</evidence>
<keyword evidence="1" id="KW-1133">Transmembrane helix</keyword>
<evidence type="ECO:0000313" key="2">
    <source>
        <dbReference type="EMBL" id="GIF86076.1"/>
    </source>
</evidence>
<sequence>MTRGRAQLPEWMDKDIPTHRTTLFWKISQWLDRRFWWGGVRRWLTRRTRLSRRFPKTAALIAWVLALAIAGWIGYKIIEYYNLIMAGLV</sequence>
<comment type="caution">
    <text evidence="2">The sequence shown here is derived from an EMBL/GenBank/DDBJ whole genome shotgun (WGS) entry which is preliminary data.</text>
</comment>
<keyword evidence="3" id="KW-1185">Reference proteome</keyword>
<dbReference type="EMBL" id="BONF01000059">
    <property type="protein sequence ID" value="GIF86076.1"/>
    <property type="molecule type" value="Genomic_DNA"/>
</dbReference>
<organism evidence="2 3">
    <name type="scientific">Catellatospora bangladeshensis</name>
    <dbReference type="NCBI Taxonomy" id="310355"/>
    <lineage>
        <taxon>Bacteria</taxon>
        <taxon>Bacillati</taxon>
        <taxon>Actinomycetota</taxon>
        <taxon>Actinomycetes</taxon>
        <taxon>Micromonosporales</taxon>
        <taxon>Micromonosporaceae</taxon>
        <taxon>Catellatospora</taxon>
    </lineage>
</organism>
<proteinExistence type="predicted"/>
<protein>
    <submittedName>
        <fullName evidence="2">Uncharacterized protein</fullName>
    </submittedName>
</protein>
<dbReference type="RefSeq" id="WP_203756800.1">
    <property type="nucleotide sequence ID" value="NZ_BONF01000059.1"/>
</dbReference>
<keyword evidence="1" id="KW-0812">Transmembrane</keyword>
<dbReference type="AlphaFoldDB" id="A0A8J3JJN8"/>
<name>A0A8J3JJN8_9ACTN</name>
<keyword evidence="1" id="KW-0472">Membrane</keyword>
<feature type="transmembrane region" description="Helical" evidence="1">
    <location>
        <begin position="57"/>
        <end position="75"/>
    </location>
</feature>
<gene>
    <name evidence="2" type="ORF">Cba03nite_74250</name>
</gene>
<accession>A0A8J3JJN8</accession>
<dbReference type="Proteomes" id="UP000601223">
    <property type="component" value="Unassembled WGS sequence"/>
</dbReference>
<evidence type="ECO:0000313" key="3">
    <source>
        <dbReference type="Proteomes" id="UP000601223"/>
    </source>
</evidence>
<reference evidence="2 3" key="1">
    <citation type="submission" date="2021-01" db="EMBL/GenBank/DDBJ databases">
        <title>Whole genome shotgun sequence of Catellatospora bangladeshensis NBRC 107357.</title>
        <authorList>
            <person name="Komaki H."/>
            <person name="Tamura T."/>
        </authorList>
    </citation>
    <scope>NUCLEOTIDE SEQUENCE [LARGE SCALE GENOMIC DNA]</scope>
    <source>
        <strain evidence="2 3">NBRC 107357</strain>
    </source>
</reference>